<keyword evidence="4" id="KW-0788">Thiol protease</keyword>
<dbReference type="AlphaFoldDB" id="A0A494VZ87"/>
<dbReference type="Proteomes" id="UP000270046">
    <property type="component" value="Chromosome"/>
</dbReference>
<dbReference type="KEGG" id="muh:HYN43_013810"/>
<feature type="domain" description="NlpC/P60" evidence="5">
    <location>
        <begin position="125"/>
        <end position="253"/>
    </location>
</feature>
<dbReference type="PROSITE" id="PS51935">
    <property type="entry name" value="NLPC_P60"/>
    <property type="match status" value="1"/>
</dbReference>
<dbReference type="SUPFAM" id="SSF54001">
    <property type="entry name" value="Cysteine proteinases"/>
    <property type="match status" value="1"/>
</dbReference>
<dbReference type="Pfam" id="PF00877">
    <property type="entry name" value="NLPC_P60"/>
    <property type="match status" value="1"/>
</dbReference>
<evidence type="ECO:0000256" key="1">
    <source>
        <dbReference type="ARBA" id="ARBA00007074"/>
    </source>
</evidence>
<gene>
    <name evidence="6" type="ORF">HYN43_013810</name>
</gene>
<comment type="similarity">
    <text evidence="1">Belongs to the peptidase C40 family.</text>
</comment>
<dbReference type="GO" id="GO:0006508">
    <property type="term" value="P:proteolysis"/>
    <property type="evidence" value="ECO:0007669"/>
    <property type="project" value="UniProtKB-KW"/>
</dbReference>
<keyword evidence="7" id="KW-1185">Reference proteome</keyword>
<dbReference type="OrthoDB" id="9813368at2"/>
<dbReference type="InterPro" id="IPR038765">
    <property type="entry name" value="Papain-like_cys_pep_sf"/>
</dbReference>
<reference evidence="6 7" key="1">
    <citation type="submission" date="2018-10" db="EMBL/GenBank/DDBJ databases">
        <title>Genome sequencing of Mucilaginibacter sp. HYN0043.</title>
        <authorList>
            <person name="Kim M."/>
            <person name="Yi H."/>
        </authorList>
    </citation>
    <scope>NUCLEOTIDE SEQUENCE [LARGE SCALE GENOMIC DNA]</scope>
    <source>
        <strain evidence="6 7">HYN0043</strain>
    </source>
</reference>
<organism evidence="6 7">
    <name type="scientific">Mucilaginibacter celer</name>
    <dbReference type="NCBI Taxonomy" id="2305508"/>
    <lineage>
        <taxon>Bacteria</taxon>
        <taxon>Pseudomonadati</taxon>
        <taxon>Bacteroidota</taxon>
        <taxon>Sphingobacteriia</taxon>
        <taxon>Sphingobacteriales</taxon>
        <taxon>Sphingobacteriaceae</taxon>
        <taxon>Mucilaginibacter</taxon>
    </lineage>
</organism>
<proteinExistence type="inferred from homology"/>
<evidence type="ECO:0000256" key="3">
    <source>
        <dbReference type="ARBA" id="ARBA00022801"/>
    </source>
</evidence>
<dbReference type="PANTHER" id="PTHR47053">
    <property type="entry name" value="MUREIN DD-ENDOPEPTIDASE MEPH-RELATED"/>
    <property type="match status" value="1"/>
</dbReference>
<keyword evidence="2" id="KW-0645">Protease</keyword>
<evidence type="ECO:0000256" key="2">
    <source>
        <dbReference type="ARBA" id="ARBA00022670"/>
    </source>
</evidence>
<dbReference type="Pfam" id="PF18348">
    <property type="entry name" value="SH3_16"/>
    <property type="match status" value="1"/>
</dbReference>
<name>A0A494VZ87_9SPHI</name>
<dbReference type="InterPro" id="IPR051202">
    <property type="entry name" value="Peptidase_C40"/>
</dbReference>
<dbReference type="Gene3D" id="2.30.30.40">
    <property type="entry name" value="SH3 Domains"/>
    <property type="match status" value="1"/>
</dbReference>
<dbReference type="EMBL" id="CP032869">
    <property type="protein sequence ID" value="AYL96302.1"/>
    <property type="molecule type" value="Genomic_DNA"/>
</dbReference>
<protein>
    <submittedName>
        <fullName evidence="6">Hydrolase Nlp/P60</fullName>
    </submittedName>
</protein>
<dbReference type="RefSeq" id="WP_119409901.1">
    <property type="nucleotide sequence ID" value="NZ_CP032869.1"/>
</dbReference>
<evidence type="ECO:0000259" key="5">
    <source>
        <dbReference type="PROSITE" id="PS51935"/>
    </source>
</evidence>
<dbReference type="InterPro" id="IPR041382">
    <property type="entry name" value="SH3_16"/>
</dbReference>
<dbReference type="GO" id="GO:0008234">
    <property type="term" value="F:cysteine-type peptidase activity"/>
    <property type="evidence" value="ECO:0007669"/>
    <property type="project" value="UniProtKB-KW"/>
</dbReference>
<evidence type="ECO:0000313" key="7">
    <source>
        <dbReference type="Proteomes" id="UP000270046"/>
    </source>
</evidence>
<accession>A0A494VZ87</accession>
<dbReference type="Gene3D" id="3.90.1720.10">
    <property type="entry name" value="endopeptidase domain like (from Nostoc punctiforme)"/>
    <property type="match status" value="1"/>
</dbReference>
<keyword evidence="3 6" id="KW-0378">Hydrolase</keyword>
<dbReference type="InterPro" id="IPR000064">
    <property type="entry name" value="NLP_P60_dom"/>
</dbReference>
<evidence type="ECO:0000256" key="4">
    <source>
        <dbReference type="ARBA" id="ARBA00022807"/>
    </source>
</evidence>
<evidence type="ECO:0000313" key="6">
    <source>
        <dbReference type="EMBL" id="AYL96302.1"/>
    </source>
</evidence>
<dbReference type="PANTHER" id="PTHR47053:SF1">
    <property type="entry name" value="MUREIN DD-ENDOPEPTIDASE MEPH-RELATED"/>
    <property type="match status" value="1"/>
</dbReference>
<sequence>MEYGICNLAVIPLRAEPNERSEQVSQLLFGEAFEITEWQTNWVKIIAENDGYIGWIGRLQFAMLGHIAYKHIKHHAPQLTYRAVTQAWKISDNSVIYLPAGSSLTFLEGTSCRIGNERFEIIGEIGEREDITATAKSFLNSPYLWGGRTHFGIDCSGFTQVVYKMKGIRLKRDASMQVKEGKKVESLQEAKTGDLAFFDNAEGKVTHVGILLNNEHIIHASGKVKTDTIDNEGIYSADQKRHTHKLCGIRRFIP</sequence>